<evidence type="ECO:0000256" key="1">
    <source>
        <dbReference type="SAM" id="MobiDB-lite"/>
    </source>
</evidence>
<reference evidence="2 3" key="1">
    <citation type="submission" date="2017-09" db="EMBL/GenBank/DDBJ databases">
        <title>Depth-based differentiation of microbial function through sediment-hosted aquifers and enrichment of novel symbionts in the deep terrestrial subsurface.</title>
        <authorList>
            <person name="Probst A.J."/>
            <person name="Ladd B."/>
            <person name="Jarett J.K."/>
            <person name="Geller-Mcgrath D.E."/>
            <person name="Sieber C.M."/>
            <person name="Emerson J.B."/>
            <person name="Anantharaman K."/>
            <person name="Thomas B.C."/>
            <person name="Malmstrom R."/>
            <person name="Stieglmeier M."/>
            <person name="Klingl A."/>
            <person name="Woyke T."/>
            <person name="Ryan C.M."/>
            <person name="Banfield J.F."/>
        </authorList>
    </citation>
    <scope>NUCLEOTIDE SEQUENCE [LARGE SCALE GENOMIC DNA]</scope>
    <source>
        <strain evidence="2">CG23_combo_of_CG06-09_8_20_14_all_35_49</strain>
    </source>
</reference>
<feature type="compositionally biased region" description="Low complexity" evidence="1">
    <location>
        <begin position="16"/>
        <end position="27"/>
    </location>
</feature>
<organism evidence="2 3">
    <name type="scientific">Candidatus Roizmanbacteria bacterium CG23_combo_of_CG06-09_8_20_14_all_35_49</name>
    <dbReference type="NCBI Taxonomy" id="1974863"/>
    <lineage>
        <taxon>Bacteria</taxon>
        <taxon>Candidatus Roizmaniibacteriota</taxon>
    </lineage>
</organism>
<gene>
    <name evidence="2" type="ORF">COX47_04380</name>
</gene>
<feature type="compositionally biased region" description="Basic and acidic residues" evidence="1">
    <location>
        <begin position="100"/>
        <end position="110"/>
    </location>
</feature>
<name>A0A2G9Y5S6_9BACT</name>
<dbReference type="EMBL" id="PCRE01000062">
    <property type="protein sequence ID" value="PIP14588.1"/>
    <property type="molecule type" value="Genomic_DNA"/>
</dbReference>
<feature type="region of interest" description="Disordered" evidence="1">
    <location>
        <begin position="14"/>
        <end position="43"/>
    </location>
</feature>
<dbReference type="AlphaFoldDB" id="A0A2G9Y5S6"/>
<protein>
    <submittedName>
        <fullName evidence="2">Uncharacterized protein</fullName>
    </submittedName>
</protein>
<comment type="caution">
    <text evidence="2">The sequence shown here is derived from an EMBL/GenBank/DDBJ whole genome shotgun (WGS) entry which is preliminary data.</text>
</comment>
<sequence>MVELVSPEQRVVNVVKQSEAKASQSKSEGSDLRAKASQASEEAAAIGRIQNELQTQINDTQGIQEARGKIAKIKAKVSGTTKQEQEQLDRLLKQLDEKGAEAGEKEKELSIVESGATKAEKTSRHAETVAEANKRNISKEEERKKPWEERVVSEKATESMKKALKGQDTLAEQIKFYSEHNYSGEPKYTLPIEQVRDLRQRLVEYQRNKKNTQLNSVENDLKKFAWEEEMALKNKIARLKDSDGQRSYYQRQLEDKTKAYEANKKRRERLLAQAAKEADTQIISAMPLYEVVVKQAEGKGQLVDFKQFSDGLLQGLEIFRDLETIGKNIYMKQGRPNIIFSQIGYYGAGASRFDDRFNRYGESRTTVEDKIAYEIGYCAGALIDGASQHLAQHLRLWIAETVPVSDGKGGETKPLGHGYFVNREVFKIQRTGTRDIREAQALNEANKITSAINEALKKHRLFEESKNYLSGLSERPEVFKEVGLIKD</sequence>
<feature type="region of interest" description="Disordered" evidence="1">
    <location>
        <begin position="100"/>
        <end position="143"/>
    </location>
</feature>
<evidence type="ECO:0000313" key="3">
    <source>
        <dbReference type="Proteomes" id="UP000231025"/>
    </source>
</evidence>
<evidence type="ECO:0000313" key="2">
    <source>
        <dbReference type="EMBL" id="PIP14588.1"/>
    </source>
</evidence>
<feature type="compositionally biased region" description="Basic and acidic residues" evidence="1">
    <location>
        <begin position="118"/>
        <end position="143"/>
    </location>
</feature>
<accession>A0A2G9Y5S6</accession>
<proteinExistence type="predicted"/>
<dbReference type="Proteomes" id="UP000231025">
    <property type="component" value="Unassembled WGS sequence"/>
</dbReference>